<evidence type="ECO:0000256" key="4">
    <source>
        <dbReference type="ARBA" id="ARBA00023015"/>
    </source>
</evidence>
<keyword evidence="9" id="KW-1185">Reference proteome</keyword>
<dbReference type="PANTHER" id="PTHR46201:SF3">
    <property type="entry name" value="OS01G0877500 PROTEIN"/>
    <property type="match status" value="1"/>
</dbReference>
<dbReference type="CDD" id="cd15556">
    <property type="entry name" value="PHD_MMD1_like"/>
    <property type="match status" value="1"/>
</dbReference>
<keyword evidence="4" id="KW-0805">Transcription regulation</keyword>
<name>A0A5A7P5X1_STRAF</name>
<dbReference type="SUPFAM" id="SSF57903">
    <property type="entry name" value="FYVE/PHD zinc finger"/>
    <property type="match status" value="1"/>
</dbReference>
<sequence length="732" mass="81638">MTMVVNGRPTKRLVKRRVTADLRDFLTFPTVGDQDSSSVAPNPFRTAVRAFLTKHALLPPPSSLFPHLLTWQILFRVGDLAGGDGGPAVVCLDVVEEDVERSRSVYCDQCRVVGWSSNPVSAKRYHFIIKADGNSIGGYNKTCAGCGESLHMSDSRCKSCNHVMTTEDVDDWMYQQLENTTHLLHGVIHANGYGHLLRVNGREGGSCLLSGRHIMNFWDRLCQMLGVRKVSVMDVSKKNGLDFRLLHAVIKGHPWYGEWGYQFGAGSFSLTLDDYRTAVASLSSLPLSAFQSQGRKPRTCLQDMILFYQSMSERELVSVRDLFTFLMSLIRDVLQLTHLKLDESSPCKKQRTCESRALCSWTVDDVRRVEDAMLKVLRAVSGSNWVGWRALRGAVCKSGSPELLDYCLKELKGKEAAPGLVVVARCISDSGAMEFRLEPGSASTPQEINTPLNNSHDNNTNHRSEERLLRDLKYLHECMLNPSTMAPHIPPSKRNAAVSSATKILDCKQFVKDYHLTNHLFSTLNPKQKNSIHLLCEIDLTEQQQHEVICNLKNPPLEILVLSPKATIADLKNEAMKAFQDVYLMFRRFQADELVGYGAVDESTQVKLLLGSTECVKIRGRFIGKNSVSRFRMERGIERWIVDCLCGAKDDDGERMLACDVCSIWQHTRCAGILDSDCAPAKFFCYRCSRNVGQTGNASWQCRNEVVDSGGGGDNGAELGMMCLTNTNTGVL</sequence>
<dbReference type="AlphaFoldDB" id="A0A5A7P5X1"/>
<reference evidence="9" key="1">
    <citation type="journal article" date="2019" name="Curr. Biol.">
        <title>Genome Sequence of Striga asiatica Provides Insight into the Evolution of Plant Parasitism.</title>
        <authorList>
            <person name="Yoshida S."/>
            <person name="Kim S."/>
            <person name="Wafula E.K."/>
            <person name="Tanskanen J."/>
            <person name="Kim Y.M."/>
            <person name="Honaas L."/>
            <person name="Yang Z."/>
            <person name="Spallek T."/>
            <person name="Conn C.E."/>
            <person name="Ichihashi Y."/>
            <person name="Cheong K."/>
            <person name="Cui S."/>
            <person name="Der J.P."/>
            <person name="Gundlach H."/>
            <person name="Jiao Y."/>
            <person name="Hori C."/>
            <person name="Ishida J.K."/>
            <person name="Kasahara H."/>
            <person name="Kiba T."/>
            <person name="Kim M.S."/>
            <person name="Koo N."/>
            <person name="Laohavisit A."/>
            <person name="Lee Y.H."/>
            <person name="Lumba S."/>
            <person name="McCourt P."/>
            <person name="Mortimer J.C."/>
            <person name="Mutuku J.M."/>
            <person name="Nomura T."/>
            <person name="Sasaki-Sekimoto Y."/>
            <person name="Seto Y."/>
            <person name="Wang Y."/>
            <person name="Wakatake T."/>
            <person name="Sakakibara H."/>
            <person name="Demura T."/>
            <person name="Yamaguchi S."/>
            <person name="Yoneyama K."/>
            <person name="Manabe R.I."/>
            <person name="Nelson D.C."/>
            <person name="Schulman A.H."/>
            <person name="Timko M.P."/>
            <person name="dePamphilis C.W."/>
            <person name="Choi D."/>
            <person name="Shirasu K."/>
        </authorList>
    </citation>
    <scope>NUCLEOTIDE SEQUENCE [LARGE SCALE GENOMIC DNA]</scope>
    <source>
        <strain evidence="9">cv. UVA1</strain>
    </source>
</reference>
<dbReference type="Gene3D" id="3.30.40.10">
    <property type="entry name" value="Zinc/RING finger domain, C3HC4 (zinc finger)"/>
    <property type="match status" value="1"/>
</dbReference>
<evidence type="ECO:0000256" key="1">
    <source>
        <dbReference type="ARBA" id="ARBA00022723"/>
    </source>
</evidence>
<keyword evidence="2" id="KW-0863">Zinc-finger</keyword>
<dbReference type="InterPro" id="IPR011011">
    <property type="entry name" value="Znf_FYVE_PHD"/>
</dbReference>
<dbReference type="SMART" id="SM00249">
    <property type="entry name" value="PHD"/>
    <property type="match status" value="1"/>
</dbReference>
<gene>
    <name evidence="8" type="ORF">STAS_03698</name>
</gene>
<dbReference type="Pfam" id="PF20826">
    <property type="entry name" value="PHD_5"/>
    <property type="match status" value="1"/>
</dbReference>
<evidence type="ECO:0000256" key="3">
    <source>
        <dbReference type="ARBA" id="ARBA00022833"/>
    </source>
</evidence>
<evidence type="ECO:0000313" key="8">
    <source>
        <dbReference type="EMBL" id="GER27954.1"/>
    </source>
</evidence>
<dbReference type="Pfam" id="PF25874">
    <property type="entry name" value="WHD_plant_repro"/>
    <property type="match status" value="1"/>
</dbReference>
<dbReference type="EMBL" id="BKCP01002224">
    <property type="protein sequence ID" value="GER27954.1"/>
    <property type="molecule type" value="Genomic_DNA"/>
</dbReference>
<dbReference type="InterPro" id="IPR001965">
    <property type="entry name" value="Znf_PHD"/>
</dbReference>
<dbReference type="InterPro" id="IPR057765">
    <property type="entry name" value="MS1-like_ubiquitin"/>
</dbReference>
<evidence type="ECO:0000313" key="9">
    <source>
        <dbReference type="Proteomes" id="UP000325081"/>
    </source>
</evidence>
<dbReference type="PANTHER" id="PTHR46201">
    <property type="entry name" value="PHD FINGER PROTEIN MALE MEIOCYTE DEATH 1-RELATED"/>
    <property type="match status" value="1"/>
</dbReference>
<dbReference type="InterPro" id="IPR019786">
    <property type="entry name" value="Zinc_finger_PHD-type_CS"/>
</dbReference>
<dbReference type="PROSITE" id="PS01359">
    <property type="entry name" value="ZF_PHD_1"/>
    <property type="match status" value="1"/>
</dbReference>
<dbReference type="InterPro" id="IPR059080">
    <property type="entry name" value="WHD_PTC1"/>
</dbReference>
<organism evidence="8 9">
    <name type="scientific">Striga asiatica</name>
    <name type="common">Asiatic witchweed</name>
    <name type="synonym">Buchnera asiatica</name>
    <dbReference type="NCBI Taxonomy" id="4170"/>
    <lineage>
        <taxon>Eukaryota</taxon>
        <taxon>Viridiplantae</taxon>
        <taxon>Streptophyta</taxon>
        <taxon>Embryophyta</taxon>
        <taxon>Tracheophyta</taxon>
        <taxon>Spermatophyta</taxon>
        <taxon>Magnoliopsida</taxon>
        <taxon>eudicotyledons</taxon>
        <taxon>Gunneridae</taxon>
        <taxon>Pentapetalae</taxon>
        <taxon>asterids</taxon>
        <taxon>lamiids</taxon>
        <taxon>Lamiales</taxon>
        <taxon>Orobanchaceae</taxon>
        <taxon>Buchnereae</taxon>
        <taxon>Striga</taxon>
    </lineage>
</organism>
<dbReference type="Proteomes" id="UP000325081">
    <property type="component" value="Unassembled WGS sequence"/>
</dbReference>
<keyword evidence="5" id="KW-0804">Transcription</keyword>
<comment type="caution">
    <text evidence="8">The sequence shown here is derived from an EMBL/GenBank/DDBJ whole genome shotgun (WGS) entry which is preliminary data.</text>
</comment>
<protein>
    <submittedName>
        <fullName evidence="8">PHD finger family protein</fullName>
    </submittedName>
</protein>
<feature type="domain" description="Zinc finger PHD-type" evidence="7">
    <location>
        <begin position="643"/>
        <end position="689"/>
    </location>
</feature>
<dbReference type="InterPro" id="IPR058054">
    <property type="entry name" value="Znf_MS1-like"/>
</dbReference>
<dbReference type="OrthoDB" id="436852at2759"/>
<evidence type="ECO:0000256" key="2">
    <source>
        <dbReference type="ARBA" id="ARBA00022771"/>
    </source>
</evidence>
<dbReference type="GO" id="GO:0008270">
    <property type="term" value="F:zinc ion binding"/>
    <property type="evidence" value="ECO:0007669"/>
    <property type="project" value="UniProtKB-KW"/>
</dbReference>
<feature type="compositionally biased region" description="Polar residues" evidence="6">
    <location>
        <begin position="441"/>
        <end position="458"/>
    </location>
</feature>
<dbReference type="Pfam" id="PF25565">
    <property type="entry name" value="Ubiquitin_At1g33420"/>
    <property type="match status" value="1"/>
</dbReference>
<evidence type="ECO:0000259" key="7">
    <source>
        <dbReference type="SMART" id="SM00249"/>
    </source>
</evidence>
<evidence type="ECO:0000256" key="5">
    <source>
        <dbReference type="ARBA" id="ARBA00023163"/>
    </source>
</evidence>
<feature type="region of interest" description="Disordered" evidence="6">
    <location>
        <begin position="440"/>
        <end position="461"/>
    </location>
</feature>
<dbReference type="InterPro" id="IPR013083">
    <property type="entry name" value="Znf_RING/FYVE/PHD"/>
</dbReference>
<proteinExistence type="predicted"/>
<keyword evidence="1" id="KW-0479">Metal-binding</keyword>
<evidence type="ECO:0000256" key="6">
    <source>
        <dbReference type="SAM" id="MobiDB-lite"/>
    </source>
</evidence>
<accession>A0A5A7P5X1</accession>
<keyword evidence="3" id="KW-0862">Zinc</keyword>